<keyword evidence="3" id="KW-0249">Electron transport</keyword>
<reference evidence="7" key="1">
    <citation type="submission" date="2015-10" db="EMBL/GenBank/DDBJ databases">
        <title>EvidentialGene: Evidence-directed Construction of Complete mRNA Transcriptomes without Genomes.</title>
        <authorList>
            <person name="Gilbert D.G."/>
        </authorList>
    </citation>
    <scope>NUCLEOTIDE SEQUENCE</scope>
</reference>
<evidence type="ECO:0000256" key="5">
    <source>
        <dbReference type="ARBA" id="ARBA00023284"/>
    </source>
</evidence>
<keyword evidence="5" id="KW-0676">Redox-active center</keyword>
<dbReference type="EMBL" id="LRGB01000024">
    <property type="protein sequence ID" value="KZS21540.1"/>
    <property type="molecule type" value="Genomic_DNA"/>
</dbReference>
<dbReference type="CDD" id="cd02947">
    <property type="entry name" value="TRX_family"/>
    <property type="match status" value="1"/>
</dbReference>
<reference evidence="8 9" key="2">
    <citation type="submission" date="2016-03" db="EMBL/GenBank/DDBJ databases">
        <title>EvidentialGene: Evidence-directed Construction of Genes on Genomes.</title>
        <authorList>
            <person name="Gilbert D.G."/>
            <person name="Choi J.-H."/>
            <person name="Mockaitis K."/>
            <person name="Colbourne J."/>
            <person name="Pfrender M."/>
        </authorList>
    </citation>
    <scope>NUCLEOTIDE SEQUENCE [LARGE SCALE GENOMIC DNA]</scope>
    <source>
        <strain evidence="8 9">Xinb3</strain>
        <tissue evidence="8">Complete organism</tissue>
    </source>
</reference>
<evidence type="ECO:0000256" key="2">
    <source>
        <dbReference type="ARBA" id="ARBA00022448"/>
    </source>
</evidence>
<accession>A0A0P6DDW7</accession>
<evidence type="ECO:0000256" key="1">
    <source>
        <dbReference type="ARBA" id="ARBA00008987"/>
    </source>
</evidence>
<dbReference type="InterPro" id="IPR013766">
    <property type="entry name" value="Thioredoxin_domain"/>
</dbReference>
<protein>
    <submittedName>
        <fullName evidence="8">Mitochondrial thioredoxin</fullName>
    </submittedName>
    <submittedName>
        <fullName evidence="7">Thioredoxin, mitochondrial</fullName>
    </submittedName>
</protein>
<evidence type="ECO:0000313" key="8">
    <source>
        <dbReference type="EMBL" id="KZS21540.1"/>
    </source>
</evidence>
<proteinExistence type="inferred from homology"/>
<dbReference type="PROSITE" id="PS00194">
    <property type="entry name" value="THIOREDOXIN_1"/>
    <property type="match status" value="1"/>
</dbReference>
<dbReference type="PANTHER" id="PTHR43601">
    <property type="entry name" value="THIOREDOXIN, MITOCHONDRIAL"/>
    <property type="match status" value="1"/>
</dbReference>
<dbReference type="Proteomes" id="UP000076858">
    <property type="component" value="Unassembled WGS sequence"/>
</dbReference>
<dbReference type="InterPro" id="IPR036249">
    <property type="entry name" value="Thioredoxin-like_sf"/>
</dbReference>
<dbReference type="GO" id="GO:0045454">
    <property type="term" value="P:cell redox homeostasis"/>
    <property type="evidence" value="ECO:0007669"/>
    <property type="project" value="TreeGrafter"/>
</dbReference>
<organism evidence="7">
    <name type="scientific">Daphnia magna</name>
    <dbReference type="NCBI Taxonomy" id="35525"/>
    <lineage>
        <taxon>Eukaryota</taxon>
        <taxon>Metazoa</taxon>
        <taxon>Ecdysozoa</taxon>
        <taxon>Arthropoda</taxon>
        <taxon>Crustacea</taxon>
        <taxon>Branchiopoda</taxon>
        <taxon>Diplostraca</taxon>
        <taxon>Cladocera</taxon>
        <taxon>Anomopoda</taxon>
        <taxon>Daphniidae</taxon>
        <taxon>Daphnia</taxon>
    </lineage>
</organism>
<dbReference type="OrthoDB" id="2121326at2759"/>
<keyword evidence="4" id="KW-1015">Disulfide bond</keyword>
<dbReference type="GO" id="GO:0015035">
    <property type="term" value="F:protein-disulfide reductase activity"/>
    <property type="evidence" value="ECO:0007669"/>
    <property type="project" value="InterPro"/>
</dbReference>
<dbReference type="EMBL" id="GDIQ01082120">
    <property type="protein sequence ID" value="JAN12617.1"/>
    <property type="molecule type" value="Transcribed_RNA"/>
</dbReference>
<dbReference type="SUPFAM" id="SSF52833">
    <property type="entry name" value="Thioredoxin-like"/>
    <property type="match status" value="1"/>
</dbReference>
<dbReference type="PANTHER" id="PTHR43601:SF3">
    <property type="entry name" value="THIOREDOXIN, MITOCHONDRIAL"/>
    <property type="match status" value="1"/>
</dbReference>
<evidence type="ECO:0000256" key="3">
    <source>
        <dbReference type="ARBA" id="ARBA00022982"/>
    </source>
</evidence>
<feature type="domain" description="Thioredoxin" evidence="6">
    <location>
        <begin position="21"/>
        <end position="136"/>
    </location>
</feature>
<sequence>MQRVIKLNLINETSSVFRRSLSIGRTASFQSFNVQDQEDFQKRVLNVSTPVLVDFHAKWCGPCKTLGPRLEALAAEKLDKFHLAKVDIDNVPELAEEYNVTAVPSVIAIKGGKVEGSFVGVLDDDKLRAFVNKLIGE</sequence>
<dbReference type="Gene3D" id="3.40.30.10">
    <property type="entry name" value="Glutaredoxin"/>
    <property type="match status" value="1"/>
</dbReference>
<dbReference type="Pfam" id="PF00085">
    <property type="entry name" value="Thioredoxin"/>
    <property type="match status" value="1"/>
</dbReference>
<dbReference type="STRING" id="35525.A0A0P6DDW7"/>
<dbReference type="NCBIfam" id="TIGR01068">
    <property type="entry name" value="thioredoxin"/>
    <property type="match status" value="1"/>
</dbReference>
<evidence type="ECO:0000313" key="7">
    <source>
        <dbReference type="EMBL" id="JAN12617.1"/>
    </source>
</evidence>
<dbReference type="FunFam" id="3.40.30.10:FF:000001">
    <property type="entry name" value="Thioredoxin"/>
    <property type="match status" value="1"/>
</dbReference>
<gene>
    <name evidence="8" type="ORF">APZ42_011459</name>
</gene>
<dbReference type="InterPro" id="IPR005746">
    <property type="entry name" value="Thioredoxin"/>
</dbReference>
<dbReference type="InterPro" id="IPR017937">
    <property type="entry name" value="Thioredoxin_CS"/>
</dbReference>
<dbReference type="PRINTS" id="PR00421">
    <property type="entry name" value="THIOREDOXIN"/>
</dbReference>
<evidence type="ECO:0000256" key="4">
    <source>
        <dbReference type="ARBA" id="ARBA00023157"/>
    </source>
</evidence>
<dbReference type="GO" id="GO:0005739">
    <property type="term" value="C:mitochondrion"/>
    <property type="evidence" value="ECO:0007669"/>
    <property type="project" value="TreeGrafter"/>
</dbReference>
<keyword evidence="9" id="KW-1185">Reference proteome</keyword>
<keyword evidence="2" id="KW-0813">Transport</keyword>
<dbReference type="AlphaFoldDB" id="A0A0P6DDW7"/>
<comment type="similarity">
    <text evidence="1">Belongs to the thioredoxin family.</text>
</comment>
<name>A0A0P6DDW7_9CRUS</name>
<dbReference type="PROSITE" id="PS51352">
    <property type="entry name" value="THIOREDOXIN_2"/>
    <property type="match status" value="1"/>
</dbReference>
<evidence type="ECO:0000259" key="6">
    <source>
        <dbReference type="PROSITE" id="PS51352"/>
    </source>
</evidence>
<evidence type="ECO:0000313" key="9">
    <source>
        <dbReference type="Proteomes" id="UP000076858"/>
    </source>
</evidence>